<dbReference type="Proteomes" id="UP000008037">
    <property type="component" value="Chromosome"/>
</dbReference>
<accession>K0II31</accession>
<dbReference type="BioCyc" id="CNIT1237085:G1324-1663-MONOMER"/>
<evidence type="ECO:0000313" key="1">
    <source>
        <dbReference type="EMBL" id="AFU58598.1"/>
    </source>
</evidence>
<keyword evidence="2" id="KW-1185">Reference proteome</keyword>
<name>K0II31_NITGG</name>
<dbReference type="OrthoDB" id="10570at2157"/>
<dbReference type="AlphaFoldDB" id="K0II31"/>
<dbReference type="KEGG" id="nga:Ngar_c16650"/>
<organism evidence="1 2">
    <name type="scientific">Nitrososphaera gargensis (strain Ga9.2)</name>
    <dbReference type="NCBI Taxonomy" id="1237085"/>
    <lineage>
        <taxon>Archaea</taxon>
        <taxon>Nitrososphaerota</taxon>
        <taxon>Nitrososphaeria</taxon>
        <taxon>Nitrososphaerales</taxon>
        <taxon>Nitrososphaeraceae</taxon>
        <taxon>Nitrososphaera</taxon>
    </lineage>
</organism>
<proteinExistence type="predicted"/>
<dbReference type="HOGENOM" id="CLU_1113905_0_0_2"/>
<dbReference type="InParanoid" id="K0II31"/>
<sequence>MNERQLKSLFCSALVSGHIKNNDLVPTALDIRIVQEAHSRSFDLLVAAITKEPAEDYAHYNNLLVRTQLLERFARSEKCRIDCVSFYPVEVKSDDDTLDDRLPNQIIDAILAFGLSIVVLDRNHSKKARSLAKFLPATIICYTGVDDHFEVVSKFDRLVSTGTFNLHRTSLARTLGRTDNSKAYSRLVALERILQKLTFNQIYFENLGLTEEELEFLQTLAGVRLPPDGRKRIPRLIKETANTKLTDYF</sequence>
<dbReference type="GeneID" id="13797924"/>
<reference evidence="1 2" key="1">
    <citation type="journal article" date="2012" name="Environ. Microbiol.">
        <title>The genome of the ammonia-oxidizing Candidatus Nitrososphaera gargensis: insights into metabolic versatility and environmental adaptations.</title>
        <authorList>
            <person name="Spang A."/>
            <person name="Poehlein A."/>
            <person name="Offre P."/>
            <person name="Zumbragel S."/>
            <person name="Haider S."/>
            <person name="Rychlik N."/>
            <person name="Nowka B."/>
            <person name="Schmeisser C."/>
            <person name="Lebedeva E.V."/>
            <person name="Rattei T."/>
            <person name="Bohm C."/>
            <person name="Schmid M."/>
            <person name="Galushko A."/>
            <person name="Hatzenpichler R."/>
            <person name="Weinmaier T."/>
            <person name="Daniel R."/>
            <person name="Schleper C."/>
            <person name="Spieck E."/>
            <person name="Streit W."/>
            <person name="Wagner M."/>
        </authorList>
    </citation>
    <scope>NUCLEOTIDE SEQUENCE [LARGE SCALE GENOMIC DNA]</scope>
    <source>
        <strain evidence="2">Ga9.2</strain>
    </source>
</reference>
<dbReference type="RefSeq" id="WP_015019135.1">
    <property type="nucleotide sequence ID" value="NC_018719.1"/>
</dbReference>
<protein>
    <submittedName>
        <fullName evidence="1">Uncharacterized protein</fullName>
    </submittedName>
</protein>
<dbReference type="EMBL" id="CP002408">
    <property type="protein sequence ID" value="AFU58598.1"/>
    <property type="molecule type" value="Genomic_DNA"/>
</dbReference>
<dbReference type="STRING" id="1237085.Ngar_c16650"/>
<gene>
    <name evidence="1" type="ordered locus">Ngar_c16650</name>
</gene>
<evidence type="ECO:0000313" key="2">
    <source>
        <dbReference type="Proteomes" id="UP000008037"/>
    </source>
</evidence>